<keyword evidence="3" id="KW-0804">Transcription</keyword>
<evidence type="ECO:0000256" key="2">
    <source>
        <dbReference type="ARBA" id="ARBA00023125"/>
    </source>
</evidence>
<gene>
    <name evidence="6" type="ORF">MMA15_20035</name>
</gene>
<protein>
    <submittedName>
        <fullName evidence="6">Helix-turn-helix domain-containing protein</fullName>
    </submittedName>
</protein>
<dbReference type="InterPro" id="IPR018060">
    <property type="entry name" value="HTH_AraC"/>
</dbReference>
<dbReference type="InterPro" id="IPR050204">
    <property type="entry name" value="AraC_XylS_family_regulators"/>
</dbReference>
<dbReference type="Pfam" id="PF12833">
    <property type="entry name" value="HTH_18"/>
    <property type="match status" value="1"/>
</dbReference>
<evidence type="ECO:0000256" key="4">
    <source>
        <dbReference type="SAM" id="MobiDB-lite"/>
    </source>
</evidence>
<dbReference type="PANTHER" id="PTHR46796">
    <property type="entry name" value="HTH-TYPE TRANSCRIPTIONAL ACTIVATOR RHAS-RELATED"/>
    <property type="match status" value="1"/>
</dbReference>
<keyword evidence="2" id="KW-0238">DNA-binding</keyword>
<dbReference type="InterPro" id="IPR009057">
    <property type="entry name" value="Homeodomain-like_sf"/>
</dbReference>
<reference evidence="6" key="2">
    <citation type="journal article" date="2023" name="Int. J. Syst. Evol. Microbiol.">
        <title>Streptomyces marispadix sp. nov., isolated from marine beach sediment of the Northern Coast of Portugal.</title>
        <authorList>
            <person name="dos Santos J.D.N."/>
            <person name="Vitorino I.R."/>
            <person name="Kallscheuer N."/>
            <person name="Srivastava A."/>
            <person name="Krautwurst S."/>
            <person name="Marz M."/>
            <person name="Jogler C."/>
            <person name="Lobo Da Cunha A."/>
            <person name="Catita J."/>
            <person name="Goncalves H."/>
            <person name="Gonzalez I."/>
            <person name="Reyes F."/>
            <person name="Lage O.M."/>
        </authorList>
    </citation>
    <scope>NUCLEOTIDE SEQUENCE</scope>
    <source>
        <strain evidence="6">M600PL45_2</strain>
    </source>
</reference>
<keyword evidence="7" id="KW-1185">Reference proteome</keyword>
<dbReference type="Gene3D" id="1.10.10.60">
    <property type="entry name" value="Homeodomain-like"/>
    <property type="match status" value="1"/>
</dbReference>
<evidence type="ECO:0000256" key="1">
    <source>
        <dbReference type="ARBA" id="ARBA00023015"/>
    </source>
</evidence>
<reference evidence="6" key="1">
    <citation type="submission" date="2022-03" db="EMBL/GenBank/DDBJ databases">
        <authorList>
            <person name="Santos J.D.N."/>
            <person name="Kallscheuer N."/>
            <person name="Jogler C."/>
            <person name="Lage O.M."/>
        </authorList>
    </citation>
    <scope>NUCLEOTIDE SEQUENCE</scope>
    <source>
        <strain evidence="6">M600PL45_2</strain>
    </source>
</reference>
<organism evidence="6 7">
    <name type="scientific">Streptomyces marispadix</name>
    <dbReference type="NCBI Taxonomy" id="2922868"/>
    <lineage>
        <taxon>Bacteria</taxon>
        <taxon>Bacillati</taxon>
        <taxon>Actinomycetota</taxon>
        <taxon>Actinomycetes</taxon>
        <taxon>Kitasatosporales</taxon>
        <taxon>Streptomycetaceae</taxon>
        <taxon>Streptomyces</taxon>
    </lineage>
</organism>
<dbReference type="InterPro" id="IPR018062">
    <property type="entry name" value="HTH_AraC-typ_CS"/>
</dbReference>
<dbReference type="Pfam" id="PF14525">
    <property type="entry name" value="AraC_binding_2"/>
    <property type="match status" value="1"/>
</dbReference>
<evidence type="ECO:0000313" key="7">
    <source>
        <dbReference type="Proteomes" id="UP001166784"/>
    </source>
</evidence>
<dbReference type="SUPFAM" id="SSF46689">
    <property type="entry name" value="Homeodomain-like"/>
    <property type="match status" value="1"/>
</dbReference>
<dbReference type="PROSITE" id="PS00041">
    <property type="entry name" value="HTH_ARAC_FAMILY_1"/>
    <property type="match status" value="1"/>
</dbReference>
<proteinExistence type="predicted"/>
<evidence type="ECO:0000259" key="5">
    <source>
        <dbReference type="PROSITE" id="PS01124"/>
    </source>
</evidence>
<feature type="region of interest" description="Disordered" evidence="4">
    <location>
        <begin position="273"/>
        <end position="294"/>
    </location>
</feature>
<accession>A0ABS9T246</accession>
<comment type="caution">
    <text evidence="6">The sequence shown here is derived from an EMBL/GenBank/DDBJ whole genome shotgun (WGS) entry which is preliminary data.</text>
</comment>
<dbReference type="PROSITE" id="PS01124">
    <property type="entry name" value="HTH_ARAC_FAMILY_2"/>
    <property type="match status" value="1"/>
</dbReference>
<evidence type="ECO:0000313" key="6">
    <source>
        <dbReference type="EMBL" id="MCH6162595.1"/>
    </source>
</evidence>
<name>A0ABS9T246_9ACTN</name>
<evidence type="ECO:0000256" key="3">
    <source>
        <dbReference type="ARBA" id="ARBA00023163"/>
    </source>
</evidence>
<feature type="domain" description="HTH araC/xylS-type" evidence="5">
    <location>
        <begin position="179"/>
        <end position="280"/>
    </location>
</feature>
<dbReference type="PANTHER" id="PTHR46796:SF6">
    <property type="entry name" value="ARAC SUBFAMILY"/>
    <property type="match status" value="1"/>
</dbReference>
<dbReference type="SMART" id="SM00342">
    <property type="entry name" value="HTH_ARAC"/>
    <property type="match status" value="1"/>
</dbReference>
<keyword evidence="1" id="KW-0805">Transcription regulation</keyword>
<dbReference type="Proteomes" id="UP001166784">
    <property type="component" value="Unassembled WGS sequence"/>
</dbReference>
<sequence>MDLRFPHGDSFQAGTIRQQTDTYQLAKCWSDRLGYLRTPQQVRQHPDEDYRFVVMLSGRAVHRQDGEEAEMAPGTAGLLPVNGSYQTLYDRYEGLSMTIPAHEVDSRLNRKSPVTAGLDLASGLGRVVGSMVTSLHEARDTLTTTQFDAVSDRIVELLCMLVVGDDRPDAPDHLAEVEAMVRRHVREHAADPGLNGEAIARALGWSLRQIQLALQCAGTTPRELIREERLRLIRERLQNPAYQHVTITDLAYASGFSSPSALSTAFRKRFGVSPREMRHEADAGTADTAQKPRG</sequence>
<dbReference type="EMBL" id="JAKWJU010000002">
    <property type="protein sequence ID" value="MCH6162595.1"/>
    <property type="molecule type" value="Genomic_DNA"/>
</dbReference>
<dbReference type="InterPro" id="IPR035418">
    <property type="entry name" value="AraC-bd_2"/>
</dbReference>